<dbReference type="Proteomes" id="UP000472273">
    <property type="component" value="Unplaced"/>
</dbReference>
<dbReference type="AlphaFoldDB" id="A0A670ZCP5"/>
<dbReference type="GO" id="GO:0005829">
    <property type="term" value="C:cytosol"/>
    <property type="evidence" value="ECO:0007669"/>
    <property type="project" value="TreeGrafter"/>
</dbReference>
<evidence type="ECO:0000313" key="2">
    <source>
        <dbReference type="Ensembl" id="ENSPTXP00000021922.1"/>
    </source>
</evidence>
<evidence type="ECO:0000313" key="3">
    <source>
        <dbReference type="Proteomes" id="UP000472273"/>
    </source>
</evidence>
<protein>
    <submittedName>
        <fullName evidence="2">Uncharacterized protein</fullName>
    </submittedName>
</protein>
<dbReference type="GeneTree" id="ENSGT00950000182903"/>
<accession>A0A670ZCP5</accession>
<feature type="region of interest" description="Disordered" evidence="1">
    <location>
        <begin position="112"/>
        <end position="137"/>
    </location>
</feature>
<dbReference type="PANTHER" id="PTHR10878">
    <property type="entry name" value="SEGMENT POLARITY PROTEIN DISHEVELLED"/>
    <property type="match status" value="1"/>
</dbReference>
<dbReference type="Ensembl" id="ENSPTXT00000022594.1">
    <property type="protein sequence ID" value="ENSPTXP00000021922.1"/>
    <property type="gene ID" value="ENSPTXG00000015163.1"/>
</dbReference>
<organism evidence="2 3">
    <name type="scientific">Pseudonaja textilis</name>
    <name type="common">Eastern brown snake</name>
    <dbReference type="NCBI Taxonomy" id="8673"/>
    <lineage>
        <taxon>Eukaryota</taxon>
        <taxon>Metazoa</taxon>
        <taxon>Chordata</taxon>
        <taxon>Craniata</taxon>
        <taxon>Vertebrata</taxon>
        <taxon>Euteleostomi</taxon>
        <taxon>Lepidosauria</taxon>
        <taxon>Squamata</taxon>
        <taxon>Bifurcata</taxon>
        <taxon>Unidentata</taxon>
        <taxon>Episquamata</taxon>
        <taxon>Toxicofera</taxon>
        <taxon>Serpentes</taxon>
        <taxon>Colubroidea</taxon>
        <taxon>Elapidae</taxon>
        <taxon>Hydrophiinae</taxon>
        <taxon>Pseudonaja</taxon>
    </lineage>
</organism>
<dbReference type="PANTHER" id="PTHR10878:SF22">
    <property type="entry name" value="DIXIN"/>
    <property type="match status" value="1"/>
</dbReference>
<reference evidence="2" key="1">
    <citation type="submission" date="2025-08" db="UniProtKB">
        <authorList>
            <consortium name="Ensembl"/>
        </authorList>
    </citation>
    <scope>IDENTIFICATION</scope>
</reference>
<keyword evidence="3" id="KW-1185">Reference proteome</keyword>
<dbReference type="GO" id="GO:0060070">
    <property type="term" value="P:canonical Wnt signaling pathway"/>
    <property type="evidence" value="ECO:0007669"/>
    <property type="project" value="TreeGrafter"/>
</dbReference>
<gene>
    <name evidence="2" type="primary">LOC113453235</name>
</gene>
<sequence>MGSSSPWGKERRLQRTEGYAPLGFHGLGRGRGLSPGLVFTVLAWWHPAHPPPPASGSLSCQASDLQLVREALRSLRNSFSGHDPQHHTIDSLEQGISSLMDRLHRMEVQKRQEKRVRGKSPAGHVGSEYRESWPSNSSECNSEVLVLRDTSGFERP</sequence>
<proteinExistence type="predicted"/>
<evidence type="ECO:0000256" key="1">
    <source>
        <dbReference type="SAM" id="MobiDB-lite"/>
    </source>
</evidence>
<dbReference type="InterPro" id="IPR015506">
    <property type="entry name" value="Dsh/Dvl-rel"/>
</dbReference>
<name>A0A670ZCP5_PSETE</name>
<reference evidence="2" key="2">
    <citation type="submission" date="2025-09" db="UniProtKB">
        <authorList>
            <consortium name="Ensembl"/>
        </authorList>
    </citation>
    <scope>IDENTIFICATION</scope>
</reference>